<organism evidence="3 4">
    <name type="scientific">Drosophila pseudoobscura pseudoobscura</name>
    <name type="common">Fruit fly</name>
    <dbReference type="NCBI Taxonomy" id="46245"/>
    <lineage>
        <taxon>Eukaryota</taxon>
        <taxon>Metazoa</taxon>
        <taxon>Ecdysozoa</taxon>
        <taxon>Arthropoda</taxon>
        <taxon>Hexapoda</taxon>
        <taxon>Insecta</taxon>
        <taxon>Pterygota</taxon>
        <taxon>Neoptera</taxon>
        <taxon>Endopterygota</taxon>
        <taxon>Diptera</taxon>
        <taxon>Brachycera</taxon>
        <taxon>Muscomorpha</taxon>
        <taxon>Ephydroidea</taxon>
        <taxon>Drosophilidae</taxon>
        <taxon>Drosophila</taxon>
        <taxon>Sophophora</taxon>
    </lineage>
</organism>
<dbReference type="Pfam" id="PF13837">
    <property type="entry name" value="Myb_DNA-bind_4"/>
    <property type="match status" value="1"/>
</dbReference>
<reference evidence="3" key="1">
    <citation type="submission" date="2024-06" db="UniProtKB">
        <authorList>
            <consortium name="RefSeq"/>
        </authorList>
    </citation>
    <scope>NUCLEOTIDE SEQUENCE [LARGE SCALE GENOMIC DNA]</scope>
    <source>
        <strain evidence="3">MV2-25</strain>
    </source>
</reference>
<feature type="compositionally biased region" description="Low complexity" evidence="1">
    <location>
        <begin position="12"/>
        <end position="34"/>
    </location>
</feature>
<name>A0A6I8VBA2_DROPS</name>
<dbReference type="KEGG" id="dpo:4801238"/>
<feature type="compositionally biased region" description="Pro residues" evidence="1">
    <location>
        <begin position="329"/>
        <end position="343"/>
    </location>
</feature>
<feature type="compositionally biased region" description="Basic and acidic residues" evidence="1">
    <location>
        <begin position="753"/>
        <end position="771"/>
    </location>
</feature>
<dbReference type="RefSeq" id="XP_015037105.2">
    <property type="nucleotide sequence ID" value="XM_015181619.2"/>
</dbReference>
<feature type="region of interest" description="Disordered" evidence="1">
    <location>
        <begin position="1"/>
        <end position="34"/>
    </location>
</feature>
<protein>
    <submittedName>
        <fullName evidence="4">Uncharacterized protein mrt</fullName>
    </submittedName>
</protein>
<gene>
    <name evidence="4" type="primary">mrt</name>
</gene>
<dbReference type="Proteomes" id="UP000001819">
    <property type="component" value="Chromosome 2"/>
</dbReference>
<feature type="compositionally biased region" description="Basic and acidic residues" evidence="1">
    <location>
        <begin position="673"/>
        <end position="700"/>
    </location>
</feature>
<feature type="domain" description="Myb/SANT-like DNA-binding" evidence="2">
    <location>
        <begin position="130"/>
        <end position="219"/>
    </location>
</feature>
<feature type="region of interest" description="Disordered" evidence="1">
    <location>
        <begin position="460"/>
        <end position="598"/>
    </location>
</feature>
<dbReference type="FunCoup" id="A0A6I8VBA2">
    <property type="interactions" value="214"/>
</dbReference>
<feature type="region of interest" description="Disordered" evidence="1">
    <location>
        <begin position="320"/>
        <end position="361"/>
    </location>
</feature>
<dbReference type="AlphaFoldDB" id="A0A6I8VBA2"/>
<sequence>MLMPRYMGLNDSSSSTGKNASSSSSSSGSPATTVGAHTTVAAHTKMRLLSKVEQNMRQSQGHSQNQNQNQNQNINSLISTAATGNGVVGDVDGLLMPMRITEHHSPPPADVPSGGVKSDVVVHTTSRPERNLWSRPEMLEMLSIMQNINALERLHDRNTKSEHVFRQVEMIMRSKGYVKKSSIQIWTKWKFLKSTYNTTTRYGTGVPKVVPEEVYRVLCRMLGGADGHNASGSLSECGNSMDSSKTMGEEEEMGVEHPIFGFRLGLVKPEPTDTGYETAAKDVISEPDMEAFNYGANDRGVLGYVPHMPIIVSVKHEPDVDLGMDDTNTPPPTAPASPTPPPVSVELNDNGDSNHVYTPPPIMPPLRVASFAKDELKRPTRGILQIDRPPPSLTQMGPIPGHHDKGTRSMALQSTSSINFVHPTSKLMLPRKQPSRLPRDISIQPAGMRLKSVPMRDTGYSLRPERMIPDLGHSISPPQSPTPTPSPPMYSHGTLRGPPPRYPMPPQAASTSRQAQFLSEQQQQQPPPQQPQQRKRRMGQSHGVATPPVPNKLQRSAPIYESTPKNSRTAPQAEARAAPDDIRNSKEEQKERRKRQHEDLFTKELTQLANGMRSAQKEMLEDFFKQQRKFARSEHLFQMKQDSLVMTALRKQTDALLQVANELIGERLAPKVEKKVNCETRMEEKTEKKEDKAEENADKAEENEDADGDEDSENEEDDEDDDEEEEEEEYDDEENMNFESEMDMCRMAMSESAKSHSHDESSHGDAHSEIE</sequence>
<feature type="compositionally biased region" description="Polar residues" evidence="1">
    <location>
        <begin position="508"/>
        <end position="520"/>
    </location>
</feature>
<proteinExistence type="predicted"/>
<feature type="region of interest" description="Disordered" evidence="1">
    <location>
        <begin position="673"/>
        <end position="771"/>
    </location>
</feature>
<evidence type="ECO:0000256" key="1">
    <source>
        <dbReference type="SAM" id="MobiDB-lite"/>
    </source>
</evidence>
<feature type="compositionally biased region" description="Acidic residues" evidence="1">
    <location>
        <begin position="701"/>
        <end position="742"/>
    </location>
</feature>
<dbReference type="InterPro" id="IPR044822">
    <property type="entry name" value="Myb_DNA-bind_4"/>
</dbReference>
<feature type="compositionally biased region" description="Pro residues" evidence="1">
    <location>
        <begin position="478"/>
        <end position="488"/>
    </location>
</feature>
<evidence type="ECO:0000313" key="4">
    <source>
        <dbReference type="RefSeq" id="XP_015037105.2"/>
    </source>
</evidence>
<evidence type="ECO:0000259" key="2">
    <source>
        <dbReference type="Pfam" id="PF13837"/>
    </source>
</evidence>
<reference evidence="4" key="2">
    <citation type="submission" date="2025-08" db="UniProtKB">
        <authorList>
            <consortium name="RefSeq"/>
        </authorList>
    </citation>
    <scope>IDENTIFICATION</scope>
    <source>
        <strain evidence="4">MV-25-SWS-2005</strain>
        <tissue evidence="4">Whole body</tissue>
    </source>
</reference>
<dbReference type="Gene3D" id="1.10.10.60">
    <property type="entry name" value="Homeodomain-like"/>
    <property type="match status" value="1"/>
</dbReference>
<evidence type="ECO:0000313" key="3">
    <source>
        <dbReference type="Proteomes" id="UP000001819"/>
    </source>
</evidence>
<accession>A0A6I8VBA2</accession>
<feature type="compositionally biased region" description="Basic and acidic residues" evidence="1">
    <location>
        <begin position="577"/>
        <end position="598"/>
    </location>
</feature>
<feature type="compositionally biased region" description="Pro residues" evidence="1">
    <location>
        <begin position="497"/>
        <end position="506"/>
    </location>
</feature>
<dbReference type="InParanoid" id="A0A6I8VBA2"/>
<keyword evidence="3" id="KW-1185">Reference proteome</keyword>